<organism evidence="2 3">
    <name type="scientific">Variovorax paradoxus</name>
    <dbReference type="NCBI Taxonomy" id="34073"/>
    <lineage>
        <taxon>Bacteria</taxon>
        <taxon>Pseudomonadati</taxon>
        <taxon>Pseudomonadota</taxon>
        <taxon>Betaproteobacteria</taxon>
        <taxon>Burkholderiales</taxon>
        <taxon>Comamonadaceae</taxon>
        <taxon>Variovorax</taxon>
    </lineage>
</organism>
<dbReference type="AlphaFoldDB" id="A0A2W5S0A9"/>
<name>A0A2W5S0A9_VARPD</name>
<dbReference type="SUPFAM" id="SSF53850">
    <property type="entry name" value="Periplasmic binding protein-like II"/>
    <property type="match status" value="1"/>
</dbReference>
<dbReference type="InterPro" id="IPR006311">
    <property type="entry name" value="TAT_signal"/>
</dbReference>
<sequence length="343" mass="37073">MTDVSAPRSAALTRRKALAALGSAAVVSHMPAFLPRATAQGLTKISVQTGWLAQAEHGGLYQALATGIYKEHGLEVEIRPGGPQVNVVQLFLAGTCDFADADSFRAFAFAQDKLPAIAVASFFQKDPRVLMSHPGTGNDTLAALKGKPLMVATTGRQTYWLWLKAKYGMTDDQLRPYAFSLAPWLVDKQVTVQGYLTSEPFNARKSGVEPVVHLLADQGFDNYANVTIASPKLVKEKPELVQHFVDATAKGWSSYLNGDASAANAMIQKHNPQMASDTIAYAIDAMKKYNIVETAETKAKGIGTMSEARWKNFYDAMVAAGAQAPGLDVKQVYTLQFLGRKTA</sequence>
<gene>
    <name evidence="2" type="ORF">DI563_15675</name>
</gene>
<evidence type="ECO:0000259" key="1">
    <source>
        <dbReference type="Pfam" id="PF09084"/>
    </source>
</evidence>
<dbReference type="InterPro" id="IPR027939">
    <property type="entry name" value="NMT1/THI5"/>
</dbReference>
<dbReference type="Gene3D" id="3.40.190.10">
    <property type="entry name" value="Periplasmic binding protein-like II"/>
    <property type="match status" value="2"/>
</dbReference>
<dbReference type="GO" id="GO:0009228">
    <property type="term" value="P:thiamine biosynthetic process"/>
    <property type="evidence" value="ECO:0007669"/>
    <property type="project" value="InterPro"/>
</dbReference>
<dbReference type="Proteomes" id="UP000249135">
    <property type="component" value="Unassembled WGS sequence"/>
</dbReference>
<proteinExistence type="predicted"/>
<accession>A0A2W5S0A9</accession>
<feature type="domain" description="SsuA/THI5-like" evidence="1">
    <location>
        <begin position="55"/>
        <end position="256"/>
    </location>
</feature>
<evidence type="ECO:0000313" key="3">
    <source>
        <dbReference type="Proteomes" id="UP000249135"/>
    </source>
</evidence>
<dbReference type="InterPro" id="IPR015168">
    <property type="entry name" value="SsuA/THI5"/>
</dbReference>
<dbReference type="PROSITE" id="PS51318">
    <property type="entry name" value="TAT"/>
    <property type="match status" value="1"/>
</dbReference>
<dbReference type="EMBL" id="QFPP01000201">
    <property type="protein sequence ID" value="PZQ73173.1"/>
    <property type="molecule type" value="Genomic_DNA"/>
</dbReference>
<dbReference type="Pfam" id="PF09084">
    <property type="entry name" value="NMT1"/>
    <property type="match status" value="1"/>
</dbReference>
<evidence type="ECO:0000313" key="2">
    <source>
        <dbReference type="EMBL" id="PZQ73173.1"/>
    </source>
</evidence>
<comment type="caution">
    <text evidence="2">The sequence shown here is derived from an EMBL/GenBank/DDBJ whole genome shotgun (WGS) entry which is preliminary data.</text>
</comment>
<dbReference type="PANTHER" id="PTHR31528">
    <property type="entry name" value="4-AMINO-5-HYDROXYMETHYL-2-METHYLPYRIMIDINE PHOSPHATE SYNTHASE THI11-RELATED"/>
    <property type="match status" value="1"/>
</dbReference>
<protein>
    <submittedName>
        <fullName evidence="2">Nitrate ABC transporter substrate-binding protein</fullName>
    </submittedName>
</protein>
<dbReference type="PANTHER" id="PTHR31528:SF3">
    <property type="entry name" value="THIAMINE BIOSYNTHESIS PROTEIN HI_0357-RELATED"/>
    <property type="match status" value="1"/>
</dbReference>
<reference evidence="2 3" key="1">
    <citation type="submission" date="2017-08" db="EMBL/GenBank/DDBJ databases">
        <title>Infants hospitalized years apart are colonized by the same room-sourced microbial strains.</title>
        <authorList>
            <person name="Brooks B."/>
            <person name="Olm M.R."/>
            <person name="Firek B.A."/>
            <person name="Baker R."/>
            <person name="Thomas B.C."/>
            <person name="Morowitz M.J."/>
            <person name="Banfield J.F."/>
        </authorList>
    </citation>
    <scope>NUCLEOTIDE SEQUENCE [LARGE SCALE GENOMIC DNA]</scope>
    <source>
        <strain evidence="2">S2_005_003_R2_41</strain>
    </source>
</reference>